<dbReference type="InterPro" id="IPR043128">
    <property type="entry name" value="Rev_trsase/Diguanyl_cyclase"/>
</dbReference>
<sequence>MNWMDPYTFMLFSLGLSVIFLSFALLRSPRKLSRTLLACASGLSGMLIILTVIELLIDDPNTMIVLRNFQQISLVFIPIILLGYAKELYQESAKKTMRLVGLLFIPSIIDLTLVFTDSYHGLMRKEITIESIWTYTEVSTKSTLLNSSLGAYPFVLCLVTIFLLIRNMFDVPKQYRMTHWLTALVIALPIVVLITTSMLSIEIPGIFALSYSSMALFLILVNKRMDFNTIWPLSRQEVLENLSEGILLIDQKGKIVEVNKACCQMMKRLFDLEHEQVYTNILYQSAYTYFQDVKPLTKALSRQEPTTFQYERNGQYFDVSMTILREKTNDLRLVVWKDITDKKEIEQQLIEQARLDSLTKLTNREAFLELYNQKTGQDESCFLLMDIDHFKLFNDRFGHLVGDKVLKYVAGLMKIHFRGDILTRLGGEEFGVYRMSSVEGAITQAKAFQLALKEESHLIDSAITDFVTVSIGICPVEPGAPFEKVYEMADDAMYQVKEDGRDSIKVC</sequence>
<evidence type="ECO:0000313" key="3">
    <source>
        <dbReference type="EMBL" id="APH06821.1"/>
    </source>
</evidence>
<organism evidence="3 4">
    <name type="scientific">Bacillus weihaiensis</name>
    <dbReference type="NCBI Taxonomy" id="1547283"/>
    <lineage>
        <taxon>Bacteria</taxon>
        <taxon>Bacillati</taxon>
        <taxon>Bacillota</taxon>
        <taxon>Bacilli</taxon>
        <taxon>Bacillales</taxon>
        <taxon>Bacillaceae</taxon>
        <taxon>Bacillus</taxon>
    </lineage>
</organism>
<dbReference type="Pfam" id="PF00990">
    <property type="entry name" value="GGDEF"/>
    <property type="match status" value="1"/>
</dbReference>
<dbReference type="EMBL" id="CP016020">
    <property type="protein sequence ID" value="APH06821.1"/>
    <property type="molecule type" value="Genomic_DNA"/>
</dbReference>
<dbReference type="OrthoDB" id="9759607at2"/>
<feature type="transmembrane region" description="Helical" evidence="1">
    <location>
        <begin position="35"/>
        <end position="57"/>
    </location>
</feature>
<dbReference type="AlphaFoldDB" id="A0A1L3MWV0"/>
<dbReference type="InterPro" id="IPR000014">
    <property type="entry name" value="PAS"/>
</dbReference>
<feature type="transmembrane region" description="Helical" evidence="1">
    <location>
        <begin position="149"/>
        <end position="165"/>
    </location>
</feature>
<proteinExistence type="predicted"/>
<dbReference type="CDD" id="cd00130">
    <property type="entry name" value="PAS"/>
    <property type="match status" value="1"/>
</dbReference>
<feature type="transmembrane region" description="Helical" evidence="1">
    <location>
        <begin position="97"/>
        <end position="115"/>
    </location>
</feature>
<dbReference type="SMART" id="SM00091">
    <property type="entry name" value="PAS"/>
    <property type="match status" value="1"/>
</dbReference>
<feature type="transmembrane region" description="Helical" evidence="1">
    <location>
        <begin position="203"/>
        <end position="221"/>
    </location>
</feature>
<dbReference type="InterPro" id="IPR029787">
    <property type="entry name" value="Nucleotide_cyclase"/>
</dbReference>
<keyword evidence="1" id="KW-1133">Transmembrane helix</keyword>
<dbReference type="KEGG" id="bwh:A9C19_20275"/>
<dbReference type="PROSITE" id="PS50887">
    <property type="entry name" value="GGDEF"/>
    <property type="match status" value="1"/>
</dbReference>
<dbReference type="SMART" id="SM00267">
    <property type="entry name" value="GGDEF"/>
    <property type="match status" value="1"/>
</dbReference>
<dbReference type="Pfam" id="PF16927">
    <property type="entry name" value="HisKA_7TM"/>
    <property type="match status" value="1"/>
</dbReference>
<dbReference type="Pfam" id="PF13188">
    <property type="entry name" value="PAS_8"/>
    <property type="match status" value="1"/>
</dbReference>
<dbReference type="STRING" id="1547283.A9C19_20275"/>
<name>A0A1L3MWV0_9BACI</name>
<dbReference type="Gene3D" id="3.30.450.20">
    <property type="entry name" value="PAS domain"/>
    <property type="match status" value="1"/>
</dbReference>
<protein>
    <recommendedName>
        <fullName evidence="2">GGDEF domain-containing protein</fullName>
    </recommendedName>
</protein>
<keyword evidence="1" id="KW-0472">Membrane</keyword>
<dbReference type="PANTHER" id="PTHR46663:SF4">
    <property type="entry name" value="DIGUANYLATE CYCLASE DGCT-RELATED"/>
    <property type="match status" value="1"/>
</dbReference>
<feature type="transmembrane region" description="Helical" evidence="1">
    <location>
        <begin position="177"/>
        <end position="197"/>
    </location>
</feature>
<accession>A0A1L3MWV0</accession>
<evidence type="ECO:0000256" key="1">
    <source>
        <dbReference type="SAM" id="Phobius"/>
    </source>
</evidence>
<gene>
    <name evidence="3" type="ORF">A9C19_20275</name>
</gene>
<evidence type="ECO:0000259" key="2">
    <source>
        <dbReference type="PROSITE" id="PS50887"/>
    </source>
</evidence>
<dbReference type="SUPFAM" id="SSF55785">
    <property type="entry name" value="PYP-like sensor domain (PAS domain)"/>
    <property type="match status" value="1"/>
</dbReference>
<keyword evidence="1" id="KW-0812">Transmembrane</keyword>
<dbReference type="InterPro" id="IPR052163">
    <property type="entry name" value="DGC-Regulatory_Protein"/>
</dbReference>
<feature type="transmembrane region" description="Helical" evidence="1">
    <location>
        <begin position="6"/>
        <end position="26"/>
    </location>
</feature>
<dbReference type="InterPro" id="IPR000160">
    <property type="entry name" value="GGDEF_dom"/>
</dbReference>
<dbReference type="RefSeq" id="WP_072581613.1">
    <property type="nucleotide sequence ID" value="NZ_CP016020.1"/>
</dbReference>
<dbReference type="SUPFAM" id="SSF55073">
    <property type="entry name" value="Nucleotide cyclase"/>
    <property type="match status" value="1"/>
</dbReference>
<dbReference type="PANTHER" id="PTHR46663">
    <property type="entry name" value="DIGUANYLATE CYCLASE DGCT-RELATED"/>
    <property type="match status" value="1"/>
</dbReference>
<evidence type="ECO:0000313" key="4">
    <source>
        <dbReference type="Proteomes" id="UP000181936"/>
    </source>
</evidence>
<dbReference type="InterPro" id="IPR031621">
    <property type="entry name" value="HisKA_7TM"/>
</dbReference>
<dbReference type="CDD" id="cd01949">
    <property type="entry name" value="GGDEF"/>
    <property type="match status" value="1"/>
</dbReference>
<feature type="domain" description="GGDEF" evidence="2">
    <location>
        <begin position="378"/>
        <end position="507"/>
    </location>
</feature>
<feature type="transmembrane region" description="Helical" evidence="1">
    <location>
        <begin position="69"/>
        <end position="85"/>
    </location>
</feature>
<reference evidence="3 4" key="1">
    <citation type="journal article" date="2016" name="Sci. Rep.">
        <title>Complete genome sequence and transcriptomic analysis of a novel marine strain Bacillus weihaiensis reveals the mechanism of brown algae degradation.</title>
        <authorList>
            <person name="Zhu Y."/>
            <person name="Chen P."/>
            <person name="Bao Y."/>
            <person name="Men Y."/>
            <person name="Zeng Y."/>
            <person name="Yang J."/>
            <person name="Sun J."/>
            <person name="Sun Y."/>
        </authorList>
    </citation>
    <scope>NUCLEOTIDE SEQUENCE [LARGE SCALE GENOMIC DNA]</scope>
    <source>
        <strain evidence="3 4">Alg07</strain>
    </source>
</reference>
<keyword evidence="4" id="KW-1185">Reference proteome</keyword>
<dbReference type="InterPro" id="IPR035965">
    <property type="entry name" value="PAS-like_dom_sf"/>
</dbReference>
<dbReference type="NCBIfam" id="TIGR00254">
    <property type="entry name" value="GGDEF"/>
    <property type="match status" value="1"/>
</dbReference>
<dbReference type="NCBIfam" id="TIGR00229">
    <property type="entry name" value="sensory_box"/>
    <property type="match status" value="1"/>
</dbReference>
<dbReference type="Proteomes" id="UP000181936">
    <property type="component" value="Chromosome"/>
</dbReference>
<dbReference type="Gene3D" id="3.30.70.270">
    <property type="match status" value="1"/>
</dbReference>